<dbReference type="InterPro" id="IPR047565">
    <property type="entry name" value="Alpha-macroglob_thiol-ester_cl"/>
</dbReference>
<dbReference type="GO" id="GO:0005615">
    <property type="term" value="C:extracellular space"/>
    <property type="evidence" value="ECO:0007669"/>
    <property type="project" value="InterPro"/>
</dbReference>
<dbReference type="SMART" id="SM01360">
    <property type="entry name" value="A2M"/>
    <property type="match status" value="1"/>
</dbReference>
<evidence type="ECO:0000259" key="4">
    <source>
        <dbReference type="SMART" id="SM01360"/>
    </source>
</evidence>
<dbReference type="InterPro" id="IPR041246">
    <property type="entry name" value="Bact_MG10"/>
</dbReference>
<name>A0A7C4QNB6_9PLAN</name>
<feature type="signal peptide" evidence="2">
    <location>
        <begin position="1"/>
        <end position="22"/>
    </location>
</feature>
<feature type="domain" description="Alpha-2-macroglobulin" evidence="4">
    <location>
        <begin position="1289"/>
        <end position="1379"/>
    </location>
</feature>
<comment type="similarity">
    <text evidence="1">Belongs to the protease inhibitor I39 (alpha-2-macroglobulin) family. Bacterial alpha-2-macroglobulin subfamily.</text>
</comment>
<sequence length="2042" mass="230438">MKSLLGWSTVAAVTGLVWLAAAEPADESATRETARQHLQDGNFELAYRGFRALVLAPESNPLEVANDLRGGIQSLRQLGRIEEFDEFVEKAAAVHPQNWRLLQAVAESYLEVEHFGTLIGGKFLRGGRRGGGTPVTSFARDRVRALQLFQQALPHLPQEGERKSVAQFYRGFAEAVASGERGADSWKLQILTDLNELPDYEPGRWFRGWHGGTPGAPVDVEGNPVFYPVPPSLAEAQNDGQRWRWLMAEAIRNDESLRSELEMSWAQFLHSQFGVHTMGYFRPARSDGDRGLDEQTGPFAVHTLSDEETIARLATGVKRFHLPAEFNPLKVFQAIAAGGAADRFAGPAADQIAQIYEDRRQYVKAAAAWKQALETFGDQDYRNKRWQQVVGNWGRFEAGKVQPAGKGATLEFRFRNARQMNLEARPVNIELLLADLKAYLQGNPRQVDWDKINIGEIGHRLVSENGARYLGEPVARWSLDLEPRSEHRDRIITLSTPLQKAGAYFVTAQLKDGNTSRCLVWVADTAIVRKPLDGKVWYYVADAVTGQPIPKAHVEFFGWKFENQPRTPNRPVVLTKQFAEFTTQDGQVLLEERRMPRDYQWVAIARTDAGRLAYLGFSHVWFERYYDATYQATKVYTITDRPVYRPEQTVQFKCWVGQARYDQPDASPFAGKSFVVLIHNPQGDKVFEKSMVADDYGGIAGEFPLPKNAPLGVYQLYLKDLGGGSFRVEEYKKPEYEVTVEAPREPVQLGEKITATISARYYFGGPVTKARVKYKVERTRHAAQWYPAGRWDWFYGRGYWWFAADYLWYPGFQEWGCLRPVPWWWHRGAEPPELVAEQEVDIGPEGTVSVDIDTLPAKELHGQHDHAYQITAEVVDQSRRTIVGQGTVLVARQPFQVSVWVDRGHYHVGQTIEASVAAYTLDHQPVRGKGKLTLYRIRYDDQQQPIETEVQSWDVNTDEQGQARQRLAASAAGQYRLSYRLTDDQQRTREGGYLFVVRGPGFDGREFRFNDLELITDQREYRPGETVRLLINVNRPDAAVVLFLRPSNGIYLPPQVLRLRGKSQLAEVVVAAKDMPNFFIEAITLADGQYHQELREVIVPPEQRVIDVQVEPSAREYQPGAPATIKVRLKGSDGKPFVGATVLSVFDRSVEYIAGGTNVPEIREFFWKWRRSHYPYRESTLDRTTYNIVRPNEPTLAALGVFGDLEDELLEADGLPLRKQQSRRGAMPGGMGGAVLRNGAAAELQAPASAAPAPGADRALALNASAELADKAAEAALVQPSVRQNFADTAYWNATLVTDPDGFAEVQFTMPENLTAWKAKVWALGPGTKVGEGTAEITTKKNLLLRLQAPRFFVETDEVVLSANIHNDLPADKSVQAVLELEGDCLEVLGPAATTVNIAAQGEQRVDWRVKVVKEGLAVVRMKALTDTESDAMQQRFPVYVHGMLKQEAFSGALRPQDVAGRVEFHVPAARRVGESRLEVRFSPTLAGAMVDALPYLVDYPYGCTEQTLNRFLPAVITHRILQRMQLDLRAIRDKRTNLNPQELGDASERARRWRRFDRNPVFDPEEVAAIVKENVDRLTAMQLSDGGWGWFSGFGEHSYPHTTAVVVHGLQIARAHDVALVPGVLERGLEWLKNYQQEQVQRLANAATKTRPWKEHCDALDALVYMVLVDADIAHDAMRDFLYRDRLHLPVYAKALFGLALHQQRDADKLTMILQNIEQFLVQDDENQTAYLRLPEDNAWWFWYGSAIEANAYYLKLLTRVNPQDPRGARLVKYLLNNRKHATYWDSTRDTALCIEALAEFLMASGEDRPDFTLELWLDGRKVKEVQVDPSNLFTLDNTFTLTGEALTTGQHLLEFRKQGTGPLYYNAYVMNFTLEEFITRAGLEVKIERKLYKLTRSEKTADVAGSRGQALRQRVVHYDRSELANQAEVTSGDLIEVELILESKNDYEYLVFEDFKAAGCEPVDLRSGYVGHPLGAYVEYRDERAAFFVRALPRGRHSLTYRLRAEIPGRFSALPARAAAMYAPELKGNSDEIKLSITDR</sequence>
<dbReference type="InterPro" id="IPR001599">
    <property type="entry name" value="Macroglobln_a2"/>
</dbReference>
<comment type="caution">
    <text evidence="5">The sequence shown here is derived from an EMBL/GenBank/DDBJ whole genome shotgun (WGS) entry which is preliminary data.</text>
</comment>
<organism evidence="5">
    <name type="scientific">Schlesneria paludicola</name>
    <dbReference type="NCBI Taxonomy" id="360056"/>
    <lineage>
        <taxon>Bacteria</taxon>
        <taxon>Pseudomonadati</taxon>
        <taxon>Planctomycetota</taxon>
        <taxon>Planctomycetia</taxon>
        <taxon>Planctomycetales</taxon>
        <taxon>Planctomycetaceae</taxon>
        <taxon>Schlesneria</taxon>
    </lineage>
</organism>
<dbReference type="Pfam" id="PF01835">
    <property type="entry name" value="MG2"/>
    <property type="match status" value="1"/>
</dbReference>
<proteinExistence type="inferred from homology"/>
<dbReference type="Pfam" id="PF07678">
    <property type="entry name" value="TED_complement"/>
    <property type="match status" value="1"/>
</dbReference>
<dbReference type="SMART" id="SM01359">
    <property type="entry name" value="A2M_N_2"/>
    <property type="match status" value="1"/>
</dbReference>
<dbReference type="CDD" id="cd02891">
    <property type="entry name" value="A2M_like"/>
    <property type="match status" value="1"/>
</dbReference>
<dbReference type="SUPFAM" id="SSF48239">
    <property type="entry name" value="Terpenoid cyclases/Protein prenyltransferases"/>
    <property type="match status" value="1"/>
</dbReference>
<dbReference type="Gene3D" id="2.60.40.1930">
    <property type="match status" value="1"/>
</dbReference>
<dbReference type="SMART" id="SM01419">
    <property type="entry name" value="Thiol-ester_cl"/>
    <property type="match status" value="1"/>
</dbReference>
<evidence type="ECO:0000313" key="5">
    <source>
        <dbReference type="EMBL" id="HGT38205.1"/>
    </source>
</evidence>
<accession>A0A7C4QNB6</accession>
<dbReference type="Pfam" id="PF00207">
    <property type="entry name" value="A2M"/>
    <property type="match status" value="1"/>
</dbReference>
<evidence type="ECO:0000256" key="2">
    <source>
        <dbReference type="SAM" id="SignalP"/>
    </source>
</evidence>
<dbReference type="Gene3D" id="1.50.10.20">
    <property type="match status" value="1"/>
</dbReference>
<protein>
    <submittedName>
        <fullName evidence="5">Alpha-2-macroglobulin</fullName>
    </submittedName>
</protein>
<evidence type="ECO:0000256" key="1">
    <source>
        <dbReference type="ARBA" id="ARBA00010556"/>
    </source>
</evidence>
<dbReference type="InterPro" id="IPR002890">
    <property type="entry name" value="MG2"/>
</dbReference>
<dbReference type="InterPro" id="IPR011626">
    <property type="entry name" value="Alpha-macroglobulin_TED"/>
</dbReference>
<dbReference type="InterPro" id="IPR008930">
    <property type="entry name" value="Terpenoid_cyclase/PrenylTrfase"/>
</dbReference>
<dbReference type="Pfam" id="PF07703">
    <property type="entry name" value="A2M_BRD"/>
    <property type="match status" value="1"/>
</dbReference>
<dbReference type="PANTHER" id="PTHR40094:SF1">
    <property type="entry name" value="UBIQUITIN DOMAIN-CONTAINING PROTEIN"/>
    <property type="match status" value="1"/>
</dbReference>
<dbReference type="PANTHER" id="PTHR40094">
    <property type="entry name" value="ALPHA-2-MACROGLOBULIN HOMOLOG"/>
    <property type="match status" value="1"/>
</dbReference>
<feature type="chain" id="PRO_5028129307" evidence="2">
    <location>
        <begin position="23"/>
        <end position="2042"/>
    </location>
</feature>
<dbReference type="GO" id="GO:0004866">
    <property type="term" value="F:endopeptidase inhibitor activity"/>
    <property type="evidence" value="ECO:0007669"/>
    <property type="project" value="InterPro"/>
</dbReference>
<dbReference type="EMBL" id="DSVQ01000006">
    <property type="protein sequence ID" value="HGT38205.1"/>
    <property type="molecule type" value="Genomic_DNA"/>
</dbReference>
<reference evidence="5" key="1">
    <citation type="journal article" date="2020" name="mSystems">
        <title>Genome- and Community-Level Interaction Insights into Carbon Utilization and Element Cycling Functions of Hydrothermarchaeota in Hydrothermal Sediment.</title>
        <authorList>
            <person name="Zhou Z."/>
            <person name="Liu Y."/>
            <person name="Xu W."/>
            <person name="Pan J."/>
            <person name="Luo Z.H."/>
            <person name="Li M."/>
        </authorList>
    </citation>
    <scope>NUCLEOTIDE SEQUENCE [LARGE SCALE GENOMIC DNA]</scope>
    <source>
        <strain evidence="5">SpSt-508</strain>
    </source>
</reference>
<keyword evidence="2" id="KW-0732">Signal</keyword>
<gene>
    <name evidence="5" type="ORF">ENS64_02910</name>
</gene>
<feature type="domain" description="Alpha-2-macroglobulin bait region" evidence="3">
    <location>
        <begin position="1012"/>
        <end position="1153"/>
    </location>
</feature>
<dbReference type="InterPro" id="IPR011625">
    <property type="entry name" value="A2M_N_BRD"/>
</dbReference>
<dbReference type="Pfam" id="PF17973">
    <property type="entry name" value="bMG10"/>
    <property type="match status" value="1"/>
</dbReference>
<evidence type="ECO:0000259" key="3">
    <source>
        <dbReference type="SMART" id="SM01359"/>
    </source>
</evidence>
<dbReference type="Gene3D" id="2.20.130.20">
    <property type="match status" value="1"/>
</dbReference>
<dbReference type="InterPro" id="IPR051802">
    <property type="entry name" value="YfhM-like"/>
</dbReference>